<accession>A0ABV8VS62</accession>
<sequence>MKNKYILAICVTSLLLLTIFTQTILAASTNSNLIDVHSQSNESSKLFDIQQFKPGDWANRELILSNAKNHPLQYSIDFSFLDGSRKFYDNLVLEIKKKGNILYSGSLASFQLIEDLDLEANETIPLQVEIRFPKESGNEYQGLTANASIIITAVDHTTEEEVSFGMTTESDSHLLPNTATTMFSWMIVGIIILFSGIFLYLFYQIQKRSKI</sequence>
<name>A0ABV8VS62_9BACI</name>
<proteinExistence type="predicted"/>
<evidence type="ECO:0000256" key="1">
    <source>
        <dbReference type="SAM" id="Phobius"/>
    </source>
</evidence>
<feature type="transmembrane region" description="Helical" evidence="1">
    <location>
        <begin position="182"/>
        <end position="203"/>
    </location>
</feature>
<reference evidence="4" key="1">
    <citation type="journal article" date="2019" name="Int. J. Syst. Evol. Microbiol.">
        <title>The Global Catalogue of Microorganisms (GCM) 10K type strain sequencing project: providing services to taxonomists for standard genome sequencing and annotation.</title>
        <authorList>
            <consortium name="The Broad Institute Genomics Platform"/>
            <consortium name="The Broad Institute Genome Sequencing Center for Infectious Disease"/>
            <person name="Wu L."/>
            <person name="Ma J."/>
        </authorList>
    </citation>
    <scope>NUCLEOTIDE SEQUENCE [LARGE SCALE GENOMIC DNA]</scope>
    <source>
        <strain evidence="4">KACC 14058</strain>
    </source>
</reference>
<feature type="signal peptide" evidence="2">
    <location>
        <begin position="1"/>
        <end position="26"/>
    </location>
</feature>
<protein>
    <recommendedName>
        <fullName evidence="5">LPXTG cell wall anchor domain-containing protein</fullName>
    </recommendedName>
</protein>
<feature type="chain" id="PRO_5046124115" description="LPXTG cell wall anchor domain-containing protein" evidence="2">
    <location>
        <begin position="27"/>
        <end position="211"/>
    </location>
</feature>
<evidence type="ECO:0008006" key="5">
    <source>
        <dbReference type="Google" id="ProtNLM"/>
    </source>
</evidence>
<comment type="caution">
    <text evidence="3">The sequence shown here is derived from an EMBL/GenBank/DDBJ whole genome shotgun (WGS) entry which is preliminary data.</text>
</comment>
<evidence type="ECO:0000313" key="3">
    <source>
        <dbReference type="EMBL" id="MFC4387039.1"/>
    </source>
</evidence>
<organism evidence="3 4">
    <name type="scientific">Gracilibacillus marinus</name>
    <dbReference type="NCBI Taxonomy" id="630535"/>
    <lineage>
        <taxon>Bacteria</taxon>
        <taxon>Bacillati</taxon>
        <taxon>Bacillota</taxon>
        <taxon>Bacilli</taxon>
        <taxon>Bacillales</taxon>
        <taxon>Bacillaceae</taxon>
        <taxon>Gracilibacillus</taxon>
    </lineage>
</organism>
<evidence type="ECO:0000256" key="2">
    <source>
        <dbReference type="SAM" id="SignalP"/>
    </source>
</evidence>
<keyword evidence="1" id="KW-1133">Transmembrane helix</keyword>
<dbReference type="EMBL" id="JBHSDV010000001">
    <property type="protein sequence ID" value="MFC4387039.1"/>
    <property type="molecule type" value="Genomic_DNA"/>
</dbReference>
<evidence type="ECO:0000313" key="4">
    <source>
        <dbReference type="Proteomes" id="UP001595880"/>
    </source>
</evidence>
<gene>
    <name evidence="3" type="ORF">ACFOZ1_04370</name>
</gene>
<keyword evidence="4" id="KW-1185">Reference proteome</keyword>
<dbReference type="RefSeq" id="WP_390196359.1">
    <property type="nucleotide sequence ID" value="NZ_JBHSDV010000001.1"/>
</dbReference>
<dbReference type="Proteomes" id="UP001595880">
    <property type="component" value="Unassembled WGS sequence"/>
</dbReference>
<keyword evidence="1" id="KW-0472">Membrane</keyword>
<keyword evidence="1" id="KW-0812">Transmembrane</keyword>
<keyword evidence="2" id="KW-0732">Signal</keyword>